<dbReference type="Gene3D" id="3.40.50.12780">
    <property type="entry name" value="N-terminal domain of ligase-like"/>
    <property type="match status" value="1"/>
</dbReference>
<dbReference type="SUPFAM" id="SSF56801">
    <property type="entry name" value="Acetyl-CoA synthetase-like"/>
    <property type="match status" value="1"/>
</dbReference>
<name>A0A1U9V153_CUPNE</name>
<dbReference type="InterPro" id="IPR045851">
    <property type="entry name" value="AMP-bd_C_sf"/>
</dbReference>
<keyword evidence="2" id="KW-0436">Ligase</keyword>
<evidence type="ECO:0000256" key="2">
    <source>
        <dbReference type="ARBA" id="ARBA00022598"/>
    </source>
</evidence>
<sequence length="505" mass="55288">MHPSYFGKHTPDTVCAVFSHDGSTLTYGELERSANQGARLLRSLGLREGSSLVFCLENDQSFLTVALAAQRIGLYFTPVSTRVTAEELAYIVSDSKADVLVLSGEKAEALQGLDTLVERSVHRVACGRDVAGYLNWERAAQSFKTDALTDPVCGEVLLYSSGTTGKPKGIKRPVASRAYDAADPRIARLGERCNRDTVFLSTSPLYHSAPYRYACAVLATGGKLVVMPRFDPEAALQLIGQYRCTDSLWVPTMFARLLRLPEDVRRRFDLSSMRLAVHGAAACPVHVKEAMIAWWGPILYEVYAGTEGVGQCGIDSAEWITHKGSVGRPLDPAARILDDNWQELEAGQVGTIYFEGTGNFSYHGDQAKTDAATSPQGWRTYGDVGYLDSDGYLYLTGRKSFTIITGGVNVYPQEVEDVLAMHPAVADCAVFGVPDDDMGEQVKAVVQAVDPQDAGPTLAQELVQWCRGKLSGIKCPRTIDFDAELPREPNGKLYKLRLQQRYGKH</sequence>
<gene>
    <name evidence="5" type="ORF">BJN34_33030</name>
</gene>
<dbReference type="OrthoDB" id="9766486at2"/>
<dbReference type="PANTHER" id="PTHR43201">
    <property type="entry name" value="ACYL-COA SYNTHETASE"/>
    <property type="match status" value="1"/>
</dbReference>
<protein>
    <recommendedName>
        <fullName evidence="7">Acyl-CoA synthetase</fullName>
    </recommendedName>
</protein>
<accession>A0A1U9V153</accession>
<dbReference type="Pfam" id="PF13193">
    <property type="entry name" value="AMP-binding_C"/>
    <property type="match status" value="1"/>
</dbReference>
<dbReference type="GO" id="GO:0031956">
    <property type="term" value="F:medium-chain fatty acid-CoA ligase activity"/>
    <property type="evidence" value="ECO:0007669"/>
    <property type="project" value="TreeGrafter"/>
</dbReference>
<evidence type="ECO:0000313" key="5">
    <source>
        <dbReference type="EMBL" id="AQV98704.1"/>
    </source>
</evidence>
<dbReference type="PROSITE" id="PS00455">
    <property type="entry name" value="AMP_BINDING"/>
    <property type="match status" value="1"/>
</dbReference>
<evidence type="ECO:0000313" key="6">
    <source>
        <dbReference type="Proteomes" id="UP000189627"/>
    </source>
</evidence>
<dbReference type="InterPro" id="IPR020845">
    <property type="entry name" value="AMP-binding_CS"/>
</dbReference>
<dbReference type="EMBL" id="CP017758">
    <property type="protein sequence ID" value="AQV98704.1"/>
    <property type="molecule type" value="Genomic_DNA"/>
</dbReference>
<proteinExistence type="inferred from homology"/>
<evidence type="ECO:0000259" key="4">
    <source>
        <dbReference type="Pfam" id="PF13193"/>
    </source>
</evidence>
<evidence type="ECO:0000256" key="1">
    <source>
        <dbReference type="ARBA" id="ARBA00006432"/>
    </source>
</evidence>
<organism evidence="5 6">
    <name type="scientific">Cupriavidus necator</name>
    <name type="common">Alcaligenes eutrophus</name>
    <name type="synonym">Ralstonia eutropha</name>
    <dbReference type="NCBI Taxonomy" id="106590"/>
    <lineage>
        <taxon>Bacteria</taxon>
        <taxon>Pseudomonadati</taxon>
        <taxon>Pseudomonadota</taxon>
        <taxon>Betaproteobacteria</taxon>
        <taxon>Burkholderiales</taxon>
        <taxon>Burkholderiaceae</taxon>
        <taxon>Cupriavidus</taxon>
    </lineage>
</organism>
<dbReference type="InterPro" id="IPR000873">
    <property type="entry name" value="AMP-dep_synth/lig_dom"/>
</dbReference>
<dbReference type="Gene3D" id="3.30.300.30">
    <property type="match status" value="1"/>
</dbReference>
<evidence type="ECO:0000259" key="3">
    <source>
        <dbReference type="Pfam" id="PF00501"/>
    </source>
</evidence>
<dbReference type="RefSeq" id="WP_078200948.1">
    <property type="nucleotide sequence ID" value="NZ_CP017758.1"/>
</dbReference>
<dbReference type="PANTHER" id="PTHR43201:SF5">
    <property type="entry name" value="MEDIUM-CHAIN ACYL-COA LIGASE ACSF2, MITOCHONDRIAL"/>
    <property type="match status" value="1"/>
</dbReference>
<reference evidence="6" key="1">
    <citation type="submission" date="2017-02" db="EMBL/GenBank/DDBJ databases">
        <title>Complete genome sequence of Cupriavidus necator strain NH9, a 3-chlorobenzoate degrader.</title>
        <authorList>
            <person name="Moriuchi R."/>
            <person name="Dohra H."/>
            <person name="Ogawa N."/>
        </authorList>
    </citation>
    <scope>NUCLEOTIDE SEQUENCE [LARGE SCALE GENOMIC DNA]</scope>
    <source>
        <strain evidence="6">NH9</strain>
    </source>
</reference>
<dbReference type="AlphaFoldDB" id="A0A1U9V153"/>
<dbReference type="GO" id="GO:0006631">
    <property type="term" value="P:fatty acid metabolic process"/>
    <property type="evidence" value="ECO:0007669"/>
    <property type="project" value="TreeGrafter"/>
</dbReference>
<dbReference type="Pfam" id="PF00501">
    <property type="entry name" value="AMP-binding"/>
    <property type="match status" value="1"/>
</dbReference>
<dbReference type="InterPro" id="IPR025110">
    <property type="entry name" value="AMP-bd_C"/>
</dbReference>
<dbReference type="Proteomes" id="UP000189627">
    <property type="component" value="Chromosome 2"/>
</dbReference>
<feature type="domain" description="AMP-binding enzyme C-terminal" evidence="4">
    <location>
        <begin position="414"/>
        <end position="492"/>
    </location>
</feature>
<evidence type="ECO:0008006" key="7">
    <source>
        <dbReference type="Google" id="ProtNLM"/>
    </source>
</evidence>
<dbReference type="KEGG" id="cuh:BJN34_33030"/>
<dbReference type="InterPro" id="IPR042099">
    <property type="entry name" value="ANL_N_sf"/>
</dbReference>
<feature type="domain" description="AMP-dependent synthetase/ligase" evidence="3">
    <location>
        <begin position="8"/>
        <end position="360"/>
    </location>
</feature>
<comment type="similarity">
    <text evidence="1">Belongs to the ATP-dependent AMP-binding enzyme family.</text>
</comment>